<gene>
    <name evidence="1" type="ORF">MM171A00522_0008</name>
    <name evidence="2" type="ORF">MM171B00386_0018</name>
</gene>
<accession>A0A6M3M8X4</accession>
<sequence length="60" mass="6747">MKSQTPQRLLLTLSQPWFSKACESCDELVKLTLNNGVGAICKLIEQAKPCKRKKNDDGRI</sequence>
<name>A0A6M3M8X4_9ZZZZ</name>
<protein>
    <submittedName>
        <fullName evidence="2">Uncharacterized protein</fullName>
    </submittedName>
</protein>
<dbReference type="AlphaFoldDB" id="A0A6M3M8X4"/>
<reference evidence="2" key="1">
    <citation type="submission" date="2020-03" db="EMBL/GenBank/DDBJ databases">
        <title>The deep terrestrial virosphere.</title>
        <authorList>
            <person name="Holmfeldt K."/>
            <person name="Nilsson E."/>
            <person name="Simone D."/>
            <person name="Lopez-Fernandez M."/>
            <person name="Wu X."/>
            <person name="de Brujin I."/>
            <person name="Lundin D."/>
            <person name="Andersson A."/>
            <person name="Bertilsson S."/>
            <person name="Dopson M."/>
        </authorList>
    </citation>
    <scope>NUCLEOTIDE SEQUENCE</scope>
    <source>
        <strain evidence="1">MM171A00522</strain>
        <strain evidence="2">MM171B00386</strain>
    </source>
</reference>
<dbReference type="EMBL" id="MT143878">
    <property type="protein sequence ID" value="QJB04281.1"/>
    <property type="molecule type" value="Genomic_DNA"/>
</dbReference>
<organism evidence="2">
    <name type="scientific">viral metagenome</name>
    <dbReference type="NCBI Taxonomy" id="1070528"/>
    <lineage>
        <taxon>unclassified sequences</taxon>
        <taxon>metagenomes</taxon>
        <taxon>organismal metagenomes</taxon>
    </lineage>
</organism>
<evidence type="ECO:0000313" key="2">
    <source>
        <dbReference type="EMBL" id="QJB04281.1"/>
    </source>
</evidence>
<evidence type="ECO:0000313" key="1">
    <source>
        <dbReference type="EMBL" id="QJB00344.1"/>
    </source>
</evidence>
<proteinExistence type="predicted"/>
<dbReference type="EMBL" id="MT143690">
    <property type="protein sequence ID" value="QJB00344.1"/>
    <property type="molecule type" value="Genomic_DNA"/>
</dbReference>